<evidence type="ECO:0000256" key="4">
    <source>
        <dbReference type="ARBA" id="ARBA00022729"/>
    </source>
</evidence>
<accession>A0AAV1F391</accession>
<proteinExistence type="inferred from homology"/>
<keyword evidence="4 9" id="KW-0732">Signal</keyword>
<evidence type="ECO:0000256" key="1">
    <source>
        <dbReference type="ARBA" id="ARBA00004613"/>
    </source>
</evidence>
<dbReference type="InterPro" id="IPR000879">
    <property type="entry name" value="Guanylin"/>
</dbReference>
<evidence type="ECO:0000256" key="8">
    <source>
        <dbReference type="PIRSR" id="PIRSR001849-50"/>
    </source>
</evidence>
<feature type="disulfide bond" evidence="8">
    <location>
        <begin position="64"/>
        <end position="77"/>
    </location>
</feature>
<keyword evidence="11" id="KW-1185">Reference proteome</keyword>
<evidence type="ECO:0000256" key="7">
    <source>
        <dbReference type="ARBA" id="ARBA00041176"/>
    </source>
</evidence>
<dbReference type="GO" id="GO:0005576">
    <property type="term" value="C:extracellular region"/>
    <property type="evidence" value="ECO:0007669"/>
    <property type="project" value="UniProtKB-SubCell"/>
</dbReference>
<name>A0AAV1F391_XYRNO</name>
<feature type="disulfide bond" evidence="8">
    <location>
        <begin position="99"/>
        <end position="107"/>
    </location>
</feature>
<dbReference type="PRINTS" id="PR00774">
    <property type="entry name" value="GUANYLIN"/>
</dbReference>
<dbReference type="InterPro" id="IPR036382">
    <property type="entry name" value="Guanylin_sf"/>
</dbReference>
<reference evidence="10" key="1">
    <citation type="submission" date="2023-08" db="EMBL/GenBank/DDBJ databases">
        <authorList>
            <person name="Alioto T."/>
            <person name="Alioto T."/>
            <person name="Gomez Garrido J."/>
        </authorList>
    </citation>
    <scope>NUCLEOTIDE SEQUENCE</scope>
</reference>
<feature type="chain" id="PRO_5043348176" description="Guanylate cyclase activator 2B" evidence="9">
    <location>
        <begin position="21"/>
        <end position="110"/>
    </location>
</feature>
<evidence type="ECO:0000256" key="6">
    <source>
        <dbReference type="ARBA" id="ARBA00037765"/>
    </source>
</evidence>
<dbReference type="PANTHER" id="PTHR11318:SF4">
    <property type="entry name" value="GUANYLATE CYCLASE ACTIVATOR 2B"/>
    <property type="match status" value="1"/>
</dbReference>
<comment type="subcellular location">
    <subcellularLocation>
        <location evidence="1">Secreted</location>
    </subcellularLocation>
</comment>
<evidence type="ECO:0000256" key="5">
    <source>
        <dbReference type="ARBA" id="ARBA00023157"/>
    </source>
</evidence>
<comment type="similarity">
    <text evidence="2">Belongs to the guanylin family.</text>
</comment>
<dbReference type="Gene3D" id="3.90.1450.10">
    <property type="entry name" value="Guanylin"/>
    <property type="match status" value="1"/>
</dbReference>
<dbReference type="EMBL" id="OY660867">
    <property type="protein sequence ID" value="CAJ1055194.1"/>
    <property type="molecule type" value="Genomic_DNA"/>
</dbReference>
<gene>
    <name evidence="10" type="ORF">XNOV1_A029630</name>
</gene>
<feature type="signal peptide" evidence="9">
    <location>
        <begin position="1"/>
        <end position="20"/>
    </location>
</feature>
<dbReference type="GO" id="GO:0030250">
    <property type="term" value="F:guanylate cyclase activator activity"/>
    <property type="evidence" value="ECO:0007669"/>
    <property type="project" value="InterPro"/>
</dbReference>
<sequence length="110" mass="11606">MKTLVCLSIFLTVFLQLSSTVTVTEGDFQFSLESVKALGALMNGVGSSADQKLQAMVVKAAAVCSHPDLPEDFKPLCLRKDAGESLARLADVASNADVCEICQYVACTGC</sequence>
<evidence type="ECO:0000313" key="11">
    <source>
        <dbReference type="Proteomes" id="UP001178508"/>
    </source>
</evidence>
<evidence type="ECO:0000256" key="9">
    <source>
        <dbReference type="SAM" id="SignalP"/>
    </source>
</evidence>
<dbReference type="SUPFAM" id="SSF89890">
    <property type="entry name" value="Proguanylin"/>
    <property type="match status" value="1"/>
</dbReference>
<evidence type="ECO:0000256" key="3">
    <source>
        <dbReference type="ARBA" id="ARBA00022525"/>
    </source>
</evidence>
<protein>
    <recommendedName>
        <fullName evidence="7">Guanylate cyclase activator 2B</fullName>
    </recommendedName>
</protein>
<feature type="disulfide bond" evidence="8">
    <location>
        <begin position="102"/>
        <end position="110"/>
    </location>
</feature>
<dbReference type="PANTHER" id="PTHR11318">
    <property type="entry name" value="GUANYLIN FAMILY MEMBER"/>
    <property type="match status" value="1"/>
</dbReference>
<organism evidence="10 11">
    <name type="scientific">Xyrichtys novacula</name>
    <name type="common">Pearly razorfish</name>
    <name type="synonym">Hemipteronotus novacula</name>
    <dbReference type="NCBI Taxonomy" id="13765"/>
    <lineage>
        <taxon>Eukaryota</taxon>
        <taxon>Metazoa</taxon>
        <taxon>Chordata</taxon>
        <taxon>Craniata</taxon>
        <taxon>Vertebrata</taxon>
        <taxon>Euteleostomi</taxon>
        <taxon>Actinopterygii</taxon>
        <taxon>Neopterygii</taxon>
        <taxon>Teleostei</taxon>
        <taxon>Neoteleostei</taxon>
        <taxon>Acanthomorphata</taxon>
        <taxon>Eupercaria</taxon>
        <taxon>Labriformes</taxon>
        <taxon>Labridae</taxon>
        <taxon>Xyrichtys</taxon>
    </lineage>
</organism>
<keyword evidence="3" id="KW-0964">Secreted</keyword>
<dbReference type="Proteomes" id="UP001178508">
    <property type="component" value="Chromosome 4"/>
</dbReference>
<comment type="function">
    <text evidence="6">Endogenous activator of intestinal guanylate cyclase. It stimulates this enzyme through the same receptor binding region as the heat-stable enterotoxins. May be a potent physiological regulator of intestinal fluid and electrolyte transport. May be an autocrine/paracrine regulator of intestinal salt and water transport.</text>
</comment>
<evidence type="ECO:0000313" key="10">
    <source>
        <dbReference type="EMBL" id="CAJ1055194.1"/>
    </source>
</evidence>
<evidence type="ECO:0000256" key="2">
    <source>
        <dbReference type="ARBA" id="ARBA00009883"/>
    </source>
</evidence>
<dbReference type="Pfam" id="PF02058">
    <property type="entry name" value="Guanylin"/>
    <property type="match status" value="1"/>
</dbReference>
<dbReference type="PIRSF" id="PIRSF001849">
    <property type="entry name" value="Guanylin"/>
    <property type="match status" value="1"/>
</dbReference>
<dbReference type="AlphaFoldDB" id="A0AAV1F391"/>
<keyword evidence="5 8" id="KW-1015">Disulfide bond</keyword>